<feature type="region of interest" description="Disordered" evidence="1">
    <location>
        <begin position="24"/>
        <end position="62"/>
    </location>
</feature>
<reference evidence="3" key="1">
    <citation type="journal article" date="2019" name="Int. J. Syst. Evol. Microbiol.">
        <title>The Global Catalogue of Microorganisms (GCM) 10K type strain sequencing project: providing services to taxonomists for standard genome sequencing and annotation.</title>
        <authorList>
            <consortium name="The Broad Institute Genomics Platform"/>
            <consortium name="The Broad Institute Genome Sequencing Center for Infectious Disease"/>
            <person name="Wu L."/>
            <person name="Ma J."/>
        </authorList>
    </citation>
    <scope>NUCLEOTIDE SEQUENCE [LARGE SCALE GENOMIC DNA]</scope>
    <source>
        <strain evidence="3">JCM 17589</strain>
    </source>
</reference>
<accession>A0ABP7YCY6</accession>
<organism evidence="2 3">
    <name type="scientific">Streptomyces tunisiensis</name>
    <dbReference type="NCBI Taxonomy" id="948699"/>
    <lineage>
        <taxon>Bacteria</taxon>
        <taxon>Bacillati</taxon>
        <taxon>Actinomycetota</taxon>
        <taxon>Actinomycetes</taxon>
        <taxon>Kitasatosporales</taxon>
        <taxon>Streptomycetaceae</taxon>
        <taxon>Streptomyces</taxon>
    </lineage>
</organism>
<evidence type="ECO:0000313" key="2">
    <source>
        <dbReference type="EMBL" id="GAA4134276.1"/>
    </source>
</evidence>
<dbReference type="EMBL" id="BAABBU010000013">
    <property type="protein sequence ID" value="GAA4134276.1"/>
    <property type="molecule type" value="Genomic_DNA"/>
</dbReference>
<feature type="compositionally biased region" description="Low complexity" evidence="1">
    <location>
        <begin position="24"/>
        <end position="42"/>
    </location>
</feature>
<evidence type="ECO:0000313" key="3">
    <source>
        <dbReference type="Proteomes" id="UP001501845"/>
    </source>
</evidence>
<keyword evidence="3" id="KW-1185">Reference proteome</keyword>
<dbReference type="Proteomes" id="UP001501845">
    <property type="component" value="Unassembled WGS sequence"/>
</dbReference>
<protein>
    <submittedName>
        <fullName evidence="2">Uncharacterized protein</fullName>
    </submittedName>
</protein>
<proteinExistence type="predicted"/>
<name>A0ABP7YCY6_9ACTN</name>
<sequence length="114" mass="11733">MAGQRKACTTLSAAVRSRASRAAASTAARLDADPSTPTITEPPTVPPGSKAFSRSLQTHPGDTLVPWGLRPDPQGHAGTRMALWTGRPVLASGVREEADGRLYPVTGPGCGSGE</sequence>
<evidence type="ECO:0000256" key="1">
    <source>
        <dbReference type="SAM" id="MobiDB-lite"/>
    </source>
</evidence>
<gene>
    <name evidence="2" type="ORF">GCM10022285_26780</name>
</gene>
<comment type="caution">
    <text evidence="2">The sequence shown here is derived from an EMBL/GenBank/DDBJ whole genome shotgun (WGS) entry which is preliminary data.</text>
</comment>